<reference evidence="2 3" key="1">
    <citation type="journal article" date="2019" name="Nat. Ecol. Evol.">
        <title>Megaphylogeny resolves global patterns of mushroom evolution.</title>
        <authorList>
            <person name="Varga T."/>
            <person name="Krizsan K."/>
            <person name="Foldi C."/>
            <person name="Dima B."/>
            <person name="Sanchez-Garcia M."/>
            <person name="Sanchez-Ramirez S."/>
            <person name="Szollosi G.J."/>
            <person name="Szarkandi J.G."/>
            <person name="Papp V."/>
            <person name="Albert L."/>
            <person name="Andreopoulos W."/>
            <person name="Angelini C."/>
            <person name="Antonin V."/>
            <person name="Barry K.W."/>
            <person name="Bougher N.L."/>
            <person name="Buchanan P."/>
            <person name="Buyck B."/>
            <person name="Bense V."/>
            <person name="Catcheside P."/>
            <person name="Chovatia M."/>
            <person name="Cooper J."/>
            <person name="Damon W."/>
            <person name="Desjardin D."/>
            <person name="Finy P."/>
            <person name="Geml J."/>
            <person name="Haridas S."/>
            <person name="Hughes K."/>
            <person name="Justo A."/>
            <person name="Karasinski D."/>
            <person name="Kautmanova I."/>
            <person name="Kiss B."/>
            <person name="Kocsube S."/>
            <person name="Kotiranta H."/>
            <person name="LaButti K.M."/>
            <person name="Lechner B.E."/>
            <person name="Liimatainen K."/>
            <person name="Lipzen A."/>
            <person name="Lukacs Z."/>
            <person name="Mihaltcheva S."/>
            <person name="Morgado L.N."/>
            <person name="Niskanen T."/>
            <person name="Noordeloos M.E."/>
            <person name="Ohm R.A."/>
            <person name="Ortiz-Santana B."/>
            <person name="Ovrebo C."/>
            <person name="Racz N."/>
            <person name="Riley R."/>
            <person name="Savchenko A."/>
            <person name="Shiryaev A."/>
            <person name="Soop K."/>
            <person name="Spirin V."/>
            <person name="Szebenyi C."/>
            <person name="Tomsovsky M."/>
            <person name="Tulloss R.E."/>
            <person name="Uehling J."/>
            <person name="Grigoriev I.V."/>
            <person name="Vagvolgyi C."/>
            <person name="Papp T."/>
            <person name="Martin F.M."/>
            <person name="Miettinen O."/>
            <person name="Hibbett D.S."/>
            <person name="Nagy L.G."/>
        </authorList>
    </citation>
    <scope>NUCLEOTIDE SEQUENCE [LARGE SCALE GENOMIC DNA]</scope>
    <source>
        <strain evidence="2 3">OMC1185</strain>
    </source>
</reference>
<evidence type="ECO:0000313" key="2">
    <source>
        <dbReference type="EMBL" id="TFK51146.1"/>
    </source>
</evidence>
<dbReference type="InterPro" id="IPR052523">
    <property type="entry name" value="Trichothecene_AcTrans"/>
</dbReference>
<name>A0A5C3N413_9AGAM</name>
<dbReference type="PROSITE" id="PS51186">
    <property type="entry name" value="GNAT"/>
    <property type="match status" value="1"/>
</dbReference>
<proteinExistence type="predicted"/>
<dbReference type="InterPro" id="IPR000182">
    <property type="entry name" value="GNAT_dom"/>
</dbReference>
<evidence type="ECO:0000313" key="3">
    <source>
        <dbReference type="Proteomes" id="UP000305948"/>
    </source>
</evidence>
<dbReference type="PANTHER" id="PTHR42791:SF1">
    <property type="entry name" value="N-ACETYLTRANSFERASE DOMAIN-CONTAINING PROTEIN"/>
    <property type="match status" value="1"/>
</dbReference>
<dbReference type="SUPFAM" id="SSF55729">
    <property type="entry name" value="Acyl-CoA N-acyltransferases (Nat)"/>
    <property type="match status" value="1"/>
</dbReference>
<organism evidence="2 3">
    <name type="scientific">Heliocybe sulcata</name>
    <dbReference type="NCBI Taxonomy" id="5364"/>
    <lineage>
        <taxon>Eukaryota</taxon>
        <taxon>Fungi</taxon>
        <taxon>Dikarya</taxon>
        <taxon>Basidiomycota</taxon>
        <taxon>Agaricomycotina</taxon>
        <taxon>Agaricomycetes</taxon>
        <taxon>Gloeophyllales</taxon>
        <taxon>Gloeophyllaceae</taxon>
        <taxon>Heliocybe</taxon>
    </lineage>
</organism>
<protein>
    <submittedName>
        <fullName evidence="2">Acyl-CoA N-acyltransferase</fullName>
    </submittedName>
</protein>
<dbReference type="InterPro" id="IPR016181">
    <property type="entry name" value="Acyl_CoA_acyltransferase"/>
</dbReference>
<dbReference type="Gene3D" id="3.40.630.30">
    <property type="match status" value="1"/>
</dbReference>
<dbReference type="AlphaFoldDB" id="A0A5C3N413"/>
<sequence length="213" mass="23183">MATISIRQLVKPTSEELDAAGAVVASAMEDDAFTAGCVGGDKKFVFPFHRATCAAAAIGGQLWVASCGETDIAGVAAWFGPGQALLYSPEQGEAGYNDLFQAFSPGLTKWWMEYFLPKYEEQTTKALGERVKLGAWHLQLFAVLPELQGKGLGSALVRPVLEKAAAERKPICLETEAAKNLPIYEHWGLVVKSEERYESSTGGFPMWVMYKQV</sequence>
<gene>
    <name evidence="2" type="ORF">OE88DRAFT_1735845</name>
</gene>
<keyword evidence="2" id="KW-0012">Acyltransferase</keyword>
<dbReference type="Proteomes" id="UP000305948">
    <property type="component" value="Unassembled WGS sequence"/>
</dbReference>
<dbReference type="PANTHER" id="PTHR42791">
    <property type="entry name" value="GNAT FAMILY ACETYLTRANSFERASE"/>
    <property type="match status" value="1"/>
</dbReference>
<accession>A0A5C3N413</accession>
<dbReference type="STRING" id="5364.A0A5C3N413"/>
<dbReference type="GO" id="GO:0016747">
    <property type="term" value="F:acyltransferase activity, transferring groups other than amino-acyl groups"/>
    <property type="evidence" value="ECO:0007669"/>
    <property type="project" value="InterPro"/>
</dbReference>
<keyword evidence="3" id="KW-1185">Reference proteome</keyword>
<dbReference type="Pfam" id="PF13673">
    <property type="entry name" value="Acetyltransf_10"/>
    <property type="match status" value="1"/>
</dbReference>
<dbReference type="CDD" id="cd04301">
    <property type="entry name" value="NAT_SF"/>
    <property type="match status" value="1"/>
</dbReference>
<feature type="domain" description="N-acetyltransferase" evidence="1">
    <location>
        <begin position="62"/>
        <end position="211"/>
    </location>
</feature>
<dbReference type="OrthoDB" id="61113at2759"/>
<keyword evidence="2" id="KW-0808">Transferase</keyword>
<dbReference type="EMBL" id="ML213512">
    <property type="protein sequence ID" value="TFK51146.1"/>
    <property type="molecule type" value="Genomic_DNA"/>
</dbReference>
<evidence type="ECO:0000259" key="1">
    <source>
        <dbReference type="PROSITE" id="PS51186"/>
    </source>
</evidence>